<dbReference type="VEuPathDB" id="FungiDB:QG37_02567"/>
<dbReference type="Pfam" id="PF09435">
    <property type="entry name" value="DUF2015"/>
    <property type="match status" value="1"/>
</dbReference>
<keyword evidence="3" id="KW-0472">Membrane</keyword>
<dbReference type="AlphaFoldDB" id="A0A0L0P2T0"/>
<dbReference type="PANTHER" id="PTHR28023:SF1">
    <property type="entry name" value="UPF0357 PROTEIN YCL012C"/>
    <property type="match status" value="1"/>
</dbReference>
<proteinExistence type="inferred from homology"/>
<gene>
    <name evidence="4" type="ORF">QG37_02567</name>
</gene>
<keyword evidence="3" id="KW-0812">Transmembrane</keyword>
<dbReference type="EMBL" id="LGST01000018">
    <property type="protein sequence ID" value="KNE00535.1"/>
    <property type="molecule type" value="Genomic_DNA"/>
</dbReference>
<sequence>MLLETIISFFYALWAFVKPFLWLIIVIVLACVAYLKRRELAEIAERLRNRRRWYNRMQQSSLFEQDLENGLSSGNFDISGNIGNDSRDGLDENAKAEIRRIMQRESLPFDEARLRYFRAELSRNGVASDGLPTDKRTVTFDRL</sequence>
<evidence type="ECO:0000256" key="1">
    <source>
        <dbReference type="ARBA" id="ARBA00008325"/>
    </source>
</evidence>
<keyword evidence="2" id="KW-0732">Signal</keyword>
<dbReference type="VEuPathDB" id="FungiDB:B9J08_000227"/>
<dbReference type="VEuPathDB" id="FungiDB:CJI97_000228"/>
<organism evidence="4 5">
    <name type="scientific">Candidozyma auris</name>
    <name type="common">Yeast</name>
    <name type="synonym">Candida auris</name>
    <dbReference type="NCBI Taxonomy" id="498019"/>
    <lineage>
        <taxon>Eukaryota</taxon>
        <taxon>Fungi</taxon>
        <taxon>Dikarya</taxon>
        <taxon>Ascomycota</taxon>
        <taxon>Saccharomycotina</taxon>
        <taxon>Pichiomycetes</taxon>
        <taxon>Metschnikowiaceae</taxon>
        <taxon>Candidozyma</taxon>
    </lineage>
</organism>
<evidence type="ECO:0000313" key="4">
    <source>
        <dbReference type="EMBL" id="KNE00535.1"/>
    </source>
</evidence>
<comment type="similarity">
    <text evidence="1">Belongs to the UPF0357 family.</text>
</comment>
<dbReference type="VEuPathDB" id="FungiDB:CJI96_0000953"/>
<evidence type="ECO:0000256" key="2">
    <source>
        <dbReference type="ARBA" id="ARBA00022729"/>
    </source>
</evidence>
<evidence type="ECO:0000256" key="3">
    <source>
        <dbReference type="SAM" id="Phobius"/>
    </source>
</evidence>
<protein>
    <submittedName>
        <fullName evidence="4">Uncharacterized protein</fullName>
    </submittedName>
</protein>
<evidence type="ECO:0000313" key="5">
    <source>
        <dbReference type="Proteomes" id="UP000037122"/>
    </source>
</evidence>
<comment type="caution">
    <text evidence="4">The sequence shown here is derived from an EMBL/GenBank/DDBJ whole genome shotgun (WGS) entry which is preliminary data.</text>
</comment>
<accession>A0A0L0P2T0</accession>
<keyword evidence="3" id="KW-1133">Transmembrane helix</keyword>
<feature type="transmembrane region" description="Helical" evidence="3">
    <location>
        <begin position="6"/>
        <end position="35"/>
    </location>
</feature>
<dbReference type="InterPro" id="IPR018559">
    <property type="entry name" value="DUF2015"/>
</dbReference>
<dbReference type="VEuPathDB" id="FungiDB:CJJ07_001656"/>
<reference evidence="5" key="1">
    <citation type="journal article" date="2015" name="BMC Genomics">
        <title>Draft genome of a commonly misdiagnosed multidrug resistant pathogen Candida auris.</title>
        <authorList>
            <person name="Chatterjee S."/>
            <person name="Alampalli S.V."/>
            <person name="Nageshan R.K."/>
            <person name="Chettiar S.T."/>
            <person name="Joshi S."/>
            <person name="Tatu U.S."/>
        </authorList>
    </citation>
    <scope>NUCLEOTIDE SEQUENCE [LARGE SCALE GENOMIC DNA]</scope>
    <source>
        <strain evidence="5">6684</strain>
    </source>
</reference>
<dbReference type="PANTHER" id="PTHR28023">
    <property type="entry name" value="UPF0357 PROTEIN YCL012C"/>
    <property type="match status" value="1"/>
</dbReference>
<dbReference type="VEuPathDB" id="FungiDB:CJJ09_002199"/>
<dbReference type="Proteomes" id="UP000037122">
    <property type="component" value="Unassembled WGS sequence"/>
</dbReference>
<name>A0A0L0P2T0_CANAR</name>